<dbReference type="STRING" id="497964.CfE428DRAFT_4145"/>
<keyword evidence="7" id="KW-1185">Reference proteome</keyword>
<evidence type="ECO:0000256" key="2">
    <source>
        <dbReference type="ARBA" id="ARBA00022723"/>
    </source>
</evidence>
<dbReference type="EMBL" id="ABVL01000013">
    <property type="protein sequence ID" value="EDY18361.1"/>
    <property type="molecule type" value="Genomic_DNA"/>
</dbReference>
<dbReference type="PANTHER" id="PTHR33546">
    <property type="entry name" value="LARGE, MULTIFUNCTIONAL SECRETED PROTEIN-RELATED"/>
    <property type="match status" value="1"/>
</dbReference>
<proteinExistence type="predicted"/>
<protein>
    <submittedName>
        <fullName evidence="6">Heme-binding protein</fullName>
    </submittedName>
</protein>
<keyword evidence="2 4" id="KW-0479">Metal-binding</keyword>
<dbReference type="InterPro" id="IPR009056">
    <property type="entry name" value="Cyt_c-like_dom"/>
</dbReference>
<dbReference type="eggNOG" id="COG2133">
    <property type="taxonomic scope" value="Bacteria"/>
</dbReference>
<dbReference type="GO" id="GO:0009055">
    <property type="term" value="F:electron transfer activity"/>
    <property type="evidence" value="ECO:0007669"/>
    <property type="project" value="InterPro"/>
</dbReference>
<evidence type="ECO:0000256" key="1">
    <source>
        <dbReference type="ARBA" id="ARBA00022617"/>
    </source>
</evidence>
<keyword evidence="1 4" id="KW-0349">Heme</keyword>
<evidence type="ECO:0000313" key="6">
    <source>
        <dbReference type="EMBL" id="EDY18361.1"/>
    </source>
</evidence>
<keyword evidence="3 4" id="KW-0408">Iron</keyword>
<dbReference type="InterPro" id="IPR036909">
    <property type="entry name" value="Cyt_c-like_dom_sf"/>
</dbReference>
<reference evidence="6 7" key="1">
    <citation type="journal article" date="2011" name="J. Bacteriol.">
        <title>Genome sequence of Chthoniobacter flavus Ellin428, an aerobic heterotrophic soil bacterium.</title>
        <authorList>
            <person name="Kant R."/>
            <person name="van Passel M.W."/>
            <person name="Palva A."/>
            <person name="Lucas S."/>
            <person name="Lapidus A."/>
            <person name="Glavina Del Rio T."/>
            <person name="Dalin E."/>
            <person name="Tice H."/>
            <person name="Bruce D."/>
            <person name="Goodwin L."/>
            <person name="Pitluck S."/>
            <person name="Larimer F.W."/>
            <person name="Land M.L."/>
            <person name="Hauser L."/>
            <person name="Sangwan P."/>
            <person name="de Vos W.M."/>
            <person name="Janssen P.H."/>
            <person name="Smidt H."/>
        </authorList>
    </citation>
    <scope>NUCLEOTIDE SEQUENCE [LARGE SCALE GENOMIC DNA]</scope>
    <source>
        <strain evidence="6 7">Ellin428</strain>
    </source>
</reference>
<dbReference type="Gene3D" id="2.120.10.30">
    <property type="entry name" value="TolB, C-terminal domain"/>
    <property type="match status" value="1"/>
</dbReference>
<evidence type="ECO:0000256" key="4">
    <source>
        <dbReference type="PROSITE-ProRule" id="PRU00433"/>
    </source>
</evidence>
<comment type="caution">
    <text evidence="6">The sequence shown here is derived from an EMBL/GenBank/DDBJ whole genome shotgun (WGS) entry which is preliminary data.</text>
</comment>
<organism evidence="6 7">
    <name type="scientific">Chthoniobacter flavus Ellin428</name>
    <dbReference type="NCBI Taxonomy" id="497964"/>
    <lineage>
        <taxon>Bacteria</taxon>
        <taxon>Pseudomonadati</taxon>
        <taxon>Verrucomicrobiota</taxon>
        <taxon>Spartobacteria</taxon>
        <taxon>Chthoniobacterales</taxon>
        <taxon>Chthoniobacteraceae</taxon>
        <taxon>Chthoniobacter</taxon>
    </lineage>
</organism>
<dbReference type="SUPFAM" id="SSF46626">
    <property type="entry name" value="Cytochrome c"/>
    <property type="match status" value="1"/>
</dbReference>
<dbReference type="InterPro" id="IPR011041">
    <property type="entry name" value="Quinoprot_gluc/sorb_DH_b-prop"/>
</dbReference>
<evidence type="ECO:0000313" key="7">
    <source>
        <dbReference type="Proteomes" id="UP000005824"/>
    </source>
</evidence>
<dbReference type="AlphaFoldDB" id="B4D5F6"/>
<dbReference type="PANTHER" id="PTHR33546:SF1">
    <property type="entry name" value="LARGE, MULTIFUNCTIONAL SECRETED PROTEIN"/>
    <property type="match status" value="1"/>
</dbReference>
<dbReference type="InterPro" id="IPR011042">
    <property type="entry name" value="6-blade_b-propeller_TolB-like"/>
</dbReference>
<dbReference type="GO" id="GO:0046872">
    <property type="term" value="F:metal ion binding"/>
    <property type="evidence" value="ECO:0007669"/>
    <property type="project" value="UniProtKB-KW"/>
</dbReference>
<dbReference type="InParanoid" id="B4D5F6"/>
<sequence length="863" mass="95477" precursor="true">MSATSISRHFWKSLPFCLLLAMFAGTVLGEPPKPEALETLPDFKVELVRVADLDTEGSWISIARDPKGRLLLGAERKQPISRLTLENGQVTKAEILQIPLSEVMGMLFAFDSLYINGRGHTPDGHDVFGLWRCRSTKGDDEYDQVELLREWKGGGGDHGAHAILLNPDKKHLNIVCGNFVDVPGDVLPSSPHRHYADDLALPRAEDSNGFGAGRKPPGGFVVRLDPDGSHCELVASGERNTYDVAFNHDGELFGFDSDMENDWGTPWYRPIRVYHVTSGADYGFREGTAKWPEYYADSLPGTLTIGIGSPTGVVFGEGANFPAKYQRALFIEDWTYGRLIAVHLSPDGASYGGDWEDFLAPKTLHATSGKTPLNLTGIVVGADGALYFTIGGRHTQGALYRITYIGRELTTPANLHDPRDEEARALRHQLEAFHGHEDARAVDFAWPQLGSTDRFLRYAARIAIESQPLEQWKDRALSEKDSRTALTALLAVARLGGTASQADVFKALAKFPLSRLPDETQQLDKLRALEVSLSRAGKPSAEVAAPLVAELNPIFPAKSIPLNRELCQVLLALDAPNVIGRMLQLVAAAPTQEEQFTYIFYLRTITAGWTPELRHQYFSWWTQMPKTAQHPDYQLRWFPEAGREYTNGSSYNNFLIKTRHTAMTNLSPAELAALQPVLDSWAEPVKNLHSSKKQRGYVRDWKVADLEGELDHVGHGRNFAEGQDALYAVQCLMCHRIGDDGGSVGPDLTAISSRFSRHDILESIIEPSKVISEQFANTDLVLKNGDVLSGRIVSETDDQIVIRPSMLAPEMREVRKADVQSREISKVSPMPPGLINMLTKDEILDLLAYLESAGHADGAPFKR</sequence>
<accession>B4D5F6</accession>
<dbReference type="NCBIfam" id="TIGR02603">
    <property type="entry name" value="CxxCH_TIGR02603"/>
    <property type="match status" value="1"/>
</dbReference>
<dbReference type="Gene3D" id="1.10.760.10">
    <property type="entry name" value="Cytochrome c-like domain"/>
    <property type="match status" value="1"/>
</dbReference>
<dbReference type="GO" id="GO:0020037">
    <property type="term" value="F:heme binding"/>
    <property type="evidence" value="ECO:0007669"/>
    <property type="project" value="InterPro"/>
</dbReference>
<evidence type="ECO:0000256" key="3">
    <source>
        <dbReference type="ARBA" id="ARBA00023004"/>
    </source>
</evidence>
<dbReference type="InterPro" id="IPR013427">
    <property type="entry name" value="Haem-bd_dom_put"/>
</dbReference>
<gene>
    <name evidence="6" type="ORF">CfE428DRAFT_4145</name>
</gene>
<dbReference type="SUPFAM" id="SSF50952">
    <property type="entry name" value="Soluble quinoprotein glucose dehydrogenase"/>
    <property type="match status" value="1"/>
</dbReference>
<dbReference type="PROSITE" id="PS51007">
    <property type="entry name" value="CYTC"/>
    <property type="match status" value="1"/>
</dbReference>
<dbReference type="Proteomes" id="UP000005824">
    <property type="component" value="Unassembled WGS sequence"/>
</dbReference>
<name>B4D5F6_9BACT</name>
<feature type="domain" description="Cytochrome c" evidence="5">
    <location>
        <begin position="717"/>
        <end position="854"/>
    </location>
</feature>
<evidence type="ECO:0000259" key="5">
    <source>
        <dbReference type="PROSITE" id="PS51007"/>
    </source>
</evidence>